<organism evidence="4 5">
    <name type="scientific">Hemibagrus wyckioides</name>
    <dbReference type="NCBI Taxonomy" id="337641"/>
    <lineage>
        <taxon>Eukaryota</taxon>
        <taxon>Metazoa</taxon>
        <taxon>Chordata</taxon>
        <taxon>Craniata</taxon>
        <taxon>Vertebrata</taxon>
        <taxon>Euteleostomi</taxon>
        <taxon>Actinopterygii</taxon>
        <taxon>Neopterygii</taxon>
        <taxon>Teleostei</taxon>
        <taxon>Ostariophysi</taxon>
        <taxon>Siluriformes</taxon>
        <taxon>Bagridae</taxon>
        <taxon>Hemibagrus</taxon>
    </lineage>
</organism>
<dbReference type="InterPro" id="IPR036020">
    <property type="entry name" value="WW_dom_sf"/>
</dbReference>
<reference evidence="4 5" key="1">
    <citation type="submission" date="2021-06" db="EMBL/GenBank/DDBJ databases">
        <title>Chromosome-level genome assembly of the red-tail catfish (Hemibagrus wyckioides).</title>
        <authorList>
            <person name="Shao F."/>
        </authorList>
    </citation>
    <scope>NUCLEOTIDE SEQUENCE [LARGE SCALE GENOMIC DNA]</scope>
    <source>
        <strain evidence="4">EC202008001</strain>
        <tissue evidence="4">Blood</tissue>
    </source>
</reference>
<dbReference type="FunFam" id="2.30.29.30:FF:000034">
    <property type="entry name" value="amyloid beta A4 precursor protein-binding family B member 2"/>
    <property type="match status" value="1"/>
</dbReference>
<dbReference type="SUPFAM" id="SSF51045">
    <property type="entry name" value="WW domain"/>
    <property type="match status" value="1"/>
</dbReference>
<sequence>MLGKDYMLAIIIVNYEDDIWNDQSLTLDSDLPPGWRTIRDSTGTYYWHVPSGTTQWQHPSYSTEDEPSISNGLPANQLKNAGADGRCESRGRITESPMHSLSDEVSWQEEYFCANMDPDSKCFAVRSLGWVEIPEEDLAPGKSSLAVNNCIQQLSHSKAEGRDAVGAWGEGQDMMMVLKKDTLSLLDPIDRSLIHCQPIISIRVWGVGCNNGRDFAFVASDKDTCMLKCHVFRCSAPAKTIASALHEMCSKIMAEKASMPPSVPRSLTMESISPEDLPHHVNFLDAVRQRVQRFDVEYIGNLPVSRAMGMEVLNRAIESIMYSRDRDEWERIVIHVSDRVLSLWKGEDGEDPFWECQVRYLTFLGVGHDTHTFAVIVDAGTQRFECHVFWCEPDAGIVSEAVQAACMVQYQKCLVAQTPPLRSKMWRAGSKVKRANSMDGSSFPPCQQGYMQPKMASSSIKKGMLAFFETFRNKPPVNTRGLRSQLKDSVPVAGLCPQAGSYGVPDALRGGFSSVKNELLPSHPLELSEKNFQLNQEKMNFSTLRNIQGLHAPLKLQMEYRAAKQIQRLPFLPSSNLALDTLRGADELIGFEDILNDPAQCELMGEPHIMTEYKLGLM</sequence>
<dbReference type="GO" id="GO:0001540">
    <property type="term" value="F:amyloid-beta binding"/>
    <property type="evidence" value="ECO:0007669"/>
    <property type="project" value="InterPro"/>
</dbReference>
<dbReference type="Pfam" id="PF05348">
    <property type="entry name" value="UMP1"/>
    <property type="match status" value="1"/>
</dbReference>
<feature type="domain" description="WW" evidence="3">
    <location>
        <begin position="29"/>
        <end position="61"/>
    </location>
</feature>
<feature type="domain" description="PID" evidence="2">
    <location>
        <begin position="294"/>
        <end position="420"/>
    </location>
</feature>
<dbReference type="SMART" id="SM00462">
    <property type="entry name" value="PTB"/>
    <property type="match status" value="2"/>
</dbReference>
<dbReference type="Proteomes" id="UP000824219">
    <property type="component" value="Linkage Group LG18"/>
</dbReference>
<dbReference type="PANTHER" id="PTHR14058:SF10">
    <property type="entry name" value="AMYLOID-BETA A4 PRECURSOR PROTEIN-BINDING FAMILY B MEMBER 3"/>
    <property type="match status" value="1"/>
</dbReference>
<protein>
    <submittedName>
        <fullName evidence="4">Uncharacterized protein</fullName>
    </submittedName>
</protein>
<dbReference type="SMART" id="SM00456">
    <property type="entry name" value="WW"/>
    <property type="match status" value="1"/>
</dbReference>
<evidence type="ECO:0000259" key="2">
    <source>
        <dbReference type="PROSITE" id="PS01179"/>
    </source>
</evidence>
<name>A0A9D3NHX8_9TELE</name>
<dbReference type="CDD" id="cd01271">
    <property type="entry name" value="PTB2_Fe65"/>
    <property type="match status" value="1"/>
</dbReference>
<dbReference type="Gene3D" id="2.20.70.10">
    <property type="match status" value="1"/>
</dbReference>
<dbReference type="InterPro" id="IPR011993">
    <property type="entry name" value="PH-like_dom_sf"/>
</dbReference>
<dbReference type="PROSITE" id="PS01179">
    <property type="entry name" value="PID"/>
    <property type="match status" value="2"/>
</dbReference>
<dbReference type="SUPFAM" id="SSF50729">
    <property type="entry name" value="PH domain-like"/>
    <property type="match status" value="2"/>
</dbReference>
<evidence type="ECO:0000313" key="5">
    <source>
        <dbReference type="Proteomes" id="UP000824219"/>
    </source>
</evidence>
<dbReference type="GO" id="GO:0005737">
    <property type="term" value="C:cytoplasm"/>
    <property type="evidence" value="ECO:0007669"/>
    <property type="project" value="TreeGrafter"/>
</dbReference>
<dbReference type="PROSITE" id="PS01159">
    <property type="entry name" value="WW_DOMAIN_1"/>
    <property type="match status" value="1"/>
</dbReference>
<dbReference type="CDD" id="cd00201">
    <property type="entry name" value="WW"/>
    <property type="match status" value="1"/>
</dbReference>
<dbReference type="PROSITE" id="PS50020">
    <property type="entry name" value="WW_DOMAIN_2"/>
    <property type="match status" value="1"/>
</dbReference>
<evidence type="ECO:0000256" key="1">
    <source>
        <dbReference type="ARBA" id="ARBA00022737"/>
    </source>
</evidence>
<dbReference type="EMBL" id="JAHKSW010000018">
    <property type="protein sequence ID" value="KAG7321315.1"/>
    <property type="molecule type" value="Genomic_DNA"/>
</dbReference>
<dbReference type="FunFam" id="2.30.29.30:FF:000143">
    <property type="entry name" value="amyloid beta A4 precursor protein-binding family B member 3 isoform X2"/>
    <property type="match status" value="1"/>
</dbReference>
<dbReference type="OrthoDB" id="5969782at2759"/>
<dbReference type="Gene3D" id="2.30.29.30">
    <property type="entry name" value="Pleckstrin-homology domain (PH domain)/Phosphotyrosine-binding domain (PTB)"/>
    <property type="match status" value="2"/>
</dbReference>
<dbReference type="AlphaFoldDB" id="A0A9D3NHX8"/>
<evidence type="ECO:0000313" key="4">
    <source>
        <dbReference type="EMBL" id="KAG7321315.1"/>
    </source>
</evidence>
<proteinExistence type="predicted"/>
<dbReference type="CDD" id="cd01272">
    <property type="entry name" value="PTB1_Fe65"/>
    <property type="match status" value="1"/>
</dbReference>
<accession>A0A9D3NHX8</accession>
<comment type="caution">
    <text evidence="4">The sequence shown here is derived from an EMBL/GenBank/DDBJ whole genome shotgun (WGS) entry which is preliminary data.</text>
</comment>
<dbReference type="InterPro" id="IPR001202">
    <property type="entry name" value="WW_dom"/>
</dbReference>
<feature type="domain" description="PID" evidence="2">
    <location>
        <begin position="123"/>
        <end position="256"/>
    </location>
</feature>
<gene>
    <name evidence="4" type="ORF">KOW79_015730</name>
</gene>
<keyword evidence="1" id="KW-0677">Repeat</keyword>
<dbReference type="PANTHER" id="PTHR14058">
    <property type="entry name" value="AMYLOID BETA A4 PRECURSOR PROTEIN-BINDING FAMILY B"/>
    <property type="match status" value="1"/>
</dbReference>
<dbReference type="GO" id="GO:0005634">
    <property type="term" value="C:nucleus"/>
    <property type="evidence" value="ECO:0007669"/>
    <property type="project" value="TreeGrafter"/>
</dbReference>
<dbReference type="GO" id="GO:0006355">
    <property type="term" value="P:regulation of DNA-templated transcription"/>
    <property type="evidence" value="ECO:0007669"/>
    <property type="project" value="TreeGrafter"/>
</dbReference>
<dbReference type="InterPro" id="IPR006020">
    <property type="entry name" value="PTB/PI_dom"/>
</dbReference>
<keyword evidence="5" id="KW-1185">Reference proteome</keyword>
<dbReference type="Pfam" id="PF00640">
    <property type="entry name" value="PID"/>
    <property type="match status" value="2"/>
</dbReference>
<evidence type="ECO:0000259" key="3">
    <source>
        <dbReference type="PROSITE" id="PS50020"/>
    </source>
</evidence>
<dbReference type="FunFam" id="2.20.70.10:FF:000003">
    <property type="entry name" value="amyloid beta A4 precursor protein-binding family B member 2"/>
    <property type="match status" value="1"/>
</dbReference>
<dbReference type="InterPro" id="IPR039576">
    <property type="entry name" value="APBB1/2/3"/>
</dbReference>